<accession>A0A177JPQ5</accession>
<reference evidence="1 2" key="1">
    <citation type="submission" date="2016-02" db="EMBL/GenBank/DDBJ databases">
        <authorList>
            <person name="Wen L."/>
            <person name="He K."/>
            <person name="Yang H."/>
        </authorList>
    </citation>
    <scope>NUCLEOTIDE SEQUENCE [LARGE SCALE GENOMIC DNA]</scope>
    <source>
        <strain evidence="1 2">CD09_2</strain>
    </source>
</reference>
<evidence type="ECO:0000313" key="1">
    <source>
        <dbReference type="EMBL" id="OAH42784.1"/>
    </source>
</evidence>
<name>A0A177JPQ5_SPHYA</name>
<evidence type="ECO:0000313" key="2">
    <source>
        <dbReference type="Proteomes" id="UP000077262"/>
    </source>
</evidence>
<comment type="caution">
    <text evidence="1">The sequence shown here is derived from an EMBL/GenBank/DDBJ whole genome shotgun (WGS) entry which is preliminary data.</text>
</comment>
<dbReference type="Proteomes" id="UP000077262">
    <property type="component" value="Unassembled WGS sequence"/>
</dbReference>
<dbReference type="EMBL" id="LSTR01000040">
    <property type="protein sequence ID" value="OAH42784.1"/>
    <property type="molecule type" value="Genomic_DNA"/>
</dbReference>
<proteinExistence type="predicted"/>
<protein>
    <submittedName>
        <fullName evidence="1">Uncharacterized protein</fullName>
    </submittedName>
</protein>
<gene>
    <name evidence="1" type="ORF">AX777_05970</name>
</gene>
<dbReference type="AlphaFoldDB" id="A0A177JPQ5"/>
<organism evidence="1 2">
    <name type="scientific">Sphingobium yanoikuyae</name>
    <name type="common">Sphingomonas yanoikuyae</name>
    <dbReference type="NCBI Taxonomy" id="13690"/>
    <lineage>
        <taxon>Bacteria</taxon>
        <taxon>Pseudomonadati</taxon>
        <taxon>Pseudomonadota</taxon>
        <taxon>Alphaproteobacteria</taxon>
        <taxon>Sphingomonadales</taxon>
        <taxon>Sphingomonadaceae</taxon>
        <taxon>Sphingobium</taxon>
    </lineage>
</organism>
<sequence>MIQQPTYKVIFRQDDAMARTILILRVSEYLDEQQLNDKYVNLYANEHEVVVVVNDRDTAIKLKLALA</sequence>